<name>A0ABU3DCN2_9RHOB</name>
<dbReference type="InterPro" id="IPR020568">
    <property type="entry name" value="Ribosomal_Su5_D2-typ_SF"/>
</dbReference>
<dbReference type="SUPFAM" id="SSF54211">
    <property type="entry name" value="Ribosomal protein S5 domain 2-like"/>
    <property type="match status" value="1"/>
</dbReference>
<reference evidence="13 14" key="1">
    <citation type="submission" date="2023-09" db="EMBL/GenBank/DDBJ databases">
        <authorList>
            <person name="Rey-Velasco X."/>
        </authorList>
    </citation>
    <scope>NUCLEOTIDE SEQUENCE [LARGE SCALE GENOMIC DNA]</scope>
    <source>
        <strain evidence="13 14">F158</strain>
    </source>
</reference>
<comment type="function">
    <text evidence="10">Catalyzes the phosphorylation of the position 2 hydroxy group of 4-diphosphocytidyl-2C-methyl-D-erythritol.</text>
</comment>
<dbReference type="InterPro" id="IPR014721">
    <property type="entry name" value="Ribsml_uS5_D2-typ_fold_subgr"/>
</dbReference>
<evidence type="ECO:0000259" key="12">
    <source>
        <dbReference type="Pfam" id="PF08544"/>
    </source>
</evidence>
<dbReference type="InterPro" id="IPR036554">
    <property type="entry name" value="GHMP_kinase_C_sf"/>
</dbReference>
<dbReference type="Proteomes" id="UP001265259">
    <property type="component" value="Unassembled WGS sequence"/>
</dbReference>
<sequence>MARIERRAPAKINLTLHVTGRRDDGYHLLDSLVAFCSVGDRVEVSDAPGLSFAVRGAFAGAVPSGGDNLVLRAAELMAARAPMAGAAITLTKDLPPASGIGGGSSDAAATLSALSALWSVPLPGPDEILTLGADVPACLEARALRMRGIGEEIETLPPLPEIHAVLVNPGCAVSTPEVFRALENRDNAGMGALPAWTSAEELADWLSDGRNDLEAPALSLAPEIREVLAALTVQRGCLLARMSGSGATCFGLFAGQEDADAAATSLGAAHPEWWCRAGRLT</sequence>
<dbReference type="EMBL" id="JAVRHL010000001">
    <property type="protein sequence ID" value="MDT0681328.1"/>
    <property type="molecule type" value="Genomic_DNA"/>
</dbReference>
<protein>
    <recommendedName>
        <fullName evidence="3 10">4-diphosphocytidyl-2-C-methyl-D-erythritol kinase</fullName>
        <shortName evidence="10">CMK</shortName>
        <ecNumber evidence="2 10">2.7.1.148</ecNumber>
    </recommendedName>
    <alternativeName>
        <fullName evidence="9 10">4-(cytidine-5'-diphospho)-2-C-methyl-D-erythritol kinase</fullName>
    </alternativeName>
</protein>
<dbReference type="GO" id="GO:0050515">
    <property type="term" value="F:4-(cytidine 5'-diphospho)-2-C-methyl-D-erythritol kinase activity"/>
    <property type="evidence" value="ECO:0007669"/>
    <property type="project" value="UniProtKB-EC"/>
</dbReference>
<evidence type="ECO:0000256" key="4">
    <source>
        <dbReference type="ARBA" id="ARBA00022679"/>
    </source>
</evidence>
<evidence type="ECO:0000313" key="14">
    <source>
        <dbReference type="Proteomes" id="UP001265259"/>
    </source>
</evidence>
<dbReference type="PIRSF" id="PIRSF010376">
    <property type="entry name" value="IspE"/>
    <property type="match status" value="1"/>
</dbReference>
<dbReference type="InterPro" id="IPR013750">
    <property type="entry name" value="GHMP_kinase_C_dom"/>
</dbReference>
<evidence type="ECO:0000313" key="13">
    <source>
        <dbReference type="EMBL" id="MDT0681328.1"/>
    </source>
</evidence>
<keyword evidence="8 10" id="KW-0414">Isoprene biosynthesis</keyword>
<evidence type="ECO:0000256" key="5">
    <source>
        <dbReference type="ARBA" id="ARBA00022741"/>
    </source>
</evidence>
<evidence type="ECO:0000256" key="2">
    <source>
        <dbReference type="ARBA" id="ARBA00012052"/>
    </source>
</evidence>
<feature type="active site" evidence="10">
    <location>
        <position position="134"/>
    </location>
</feature>
<dbReference type="HAMAP" id="MF_00061">
    <property type="entry name" value="IspE"/>
    <property type="match status" value="1"/>
</dbReference>
<comment type="catalytic activity">
    <reaction evidence="10">
        <text>4-CDP-2-C-methyl-D-erythritol + ATP = 4-CDP-2-C-methyl-D-erythritol 2-phosphate + ADP + H(+)</text>
        <dbReference type="Rhea" id="RHEA:18437"/>
        <dbReference type="ChEBI" id="CHEBI:15378"/>
        <dbReference type="ChEBI" id="CHEBI:30616"/>
        <dbReference type="ChEBI" id="CHEBI:57823"/>
        <dbReference type="ChEBI" id="CHEBI:57919"/>
        <dbReference type="ChEBI" id="CHEBI:456216"/>
        <dbReference type="EC" id="2.7.1.148"/>
    </reaction>
</comment>
<organism evidence="13 14">
    <name type="scientific">Tropicimonas omnivorans</name>
    <dbReference type="NCBI Taxonomy" id="3075590"/>
    <lineage>
        <taxon>Bacteria</taxon>
        <taxon>Pseudomonadati</taxon>
        <taxon>Pseudomonadota</taxon>
        <taxon>Alphaproteobacteria</taxon>
        <taxon>Rhodobacterales</taxon>
        <taxon>Roseobacteraceae</taxon>
        <taxon>Tropicimonas</taxon>
    </lineage>
</organism>
<evidence type="ECO:0000256" key="3">
    <source>
        <dbReference type="ARBA" id="ARBA00017473"/>
    </source>
</evidence>
<evidence type="ECO:0000256" key="1">
    <source>
        <dbReference type="ARBA" id="ARBA00009684"/>
    </source>
</evidence>
<dbReference type="PANTHER" id="PTHR43527:SF2">
    <property type="entry name" value="4-DIPHOSPHOCYTIDYL-2-C-METHYL-D-ERYTHRITOL KINASE, CHLOROPLASTIC"/>
    <property type="match status" value="1"/>
</dbReference>
<dbReference type="EC" id="2.7.1.148" evidence="2 10"/>
<dbReference type="Pfam" id="PF08544">
    <property type="entry name" value="GHMP_kinases_C"/>
    <property type="match status" value="1"/>
</dbReference>
<feature type="active site" evidence="10">
    <location>
        <position position="11"/>
    </location>
</feature>
<dbReference type="PANTHER" id="PTHR43527">
    <property type="entry name" value="4-DIPHOSPHOCYTIDYL-2-C-METHYL-D-ERYTHRITOL KINASE, CHLOROPLASTIC"/>
    <property type="match status" value="1"/>
</dbReference>
<dbReference type="RefSeq" id="WP_311688924.1">
    <property type="nucleotide sequence ID" value="NZ_JAVRHL010000001.1"/>
</dbReference>
<dbReference type="NCBIfam" id="NF011202">
    <property type="entry name" value="PRK14608.1"/>
    <property type="match status" value="1"/>
</dbReference>
<keyword evidence="4 10" id="KW-0808">Transferase</keyword>
<feature type="domain" description="GHMP kinase N-terminal" evidence="11">
    <location>
        <begin position="68"/>
        <end position="135"/>
    </location>
</feature>
<comment type="pathway">
    <text evidence="10">Isoprenoid biosynthesis; isopentenyl diphosphate biosynthesis via DXP pathway; isopentenyl diphosphate from 1-deoxy-D-xylulose 5-phosphate: step 3/6.</text>
</comment>
<keyword evidence="6 10" id="KW-0418">Kinase</keyword>
<dbReference type="Gene3D" id="3.30.70.890">
    <property type="entry name" value="GHMP kinase, C-terminal domain"/>
    <property type="match status" value="1"/>
</dbReference>
<evidence type="ECO:0000256" key="7">
    <source>
        <dbReference type="ARBA" id="ARBA00022840"/>
    </source>
</evidence>
<dbReference type="SUPFAM" id="SSF55060">
    <property type="entry name" value="GHMP Kinase, C-terminal domain"/>
    <property type="match status" value="1"/>
</dbReference>
<dbReference type="NCBIfam" id="TIGR00154">
    <property type="entry name" value="ispE"/>
    <property type="match status" value="1"/>
</dbReference>
<dbReference type="InterPro" id="IPR006204">
    <property type="entry name" value="GHMP_kinase_N_dom"/>
</dbReference>
<evidence type="ECO:0000256" key="6">
    <source>
        <dbReference type="ARBA" id="ARBA00022777"/>
    </source>
</evidence>
<comment type="caution">
    <text evidence="13">The sequence shown here is derived from an EMBL/GenBank/DDBJ whole genome shotgun (WGS) entry which is preliminary data.</text>
</comment>
<evidence type="ECO:0000259" key="11">
    <source>
        <dbReference type="Pfam" id="PF00288"/>
    </source>
</evidence>
<accession>A0ABU3DCN2</accession>
<comment type="similarity">
    <text evidence="1 10">Belongs to the GHMP kinase family. IspE subfamily.</text>
</comment>
<evidence type="ECO:0000256" key="8">
    <source>
        <dbReference type="ARBA" id="ARBA00023229"/>
    </source>
</evidence>
<feature type="binding site" evidence="10">
    <location>
        <begin position="95"/>
        <end position="105"/>
    </location>
    <ligand>
        <name>ATP</name>
        <dbReference type="ChEBI" id="CHEBI:30616"/>
    </ligand>
</feature>
<proteinExistence type="inferred from homology"/>
<evidence type="ECO:0000256" key="10">
    <source>
        <dbReference type="HAMAP-Rule" id="MF_00061"/>
    </source>
</evidence>
<dbReference type="Pfam" id="PF00288">
    <property type="entry name" value="GHMP_kinases_N"/>
    <property type="match status" value="1"/>
</dbReference>
<dbReference type="InterPro" id="IPR004424">
    <property type="entry name" value="IspE"/>
</dbReference>
<keyword evidence="7 10" id="KW-0067">ATP-binding</keyword>
<dbReference type="Gene3D" id="3.30.230.10">
    <property type="match status" value="1"/>
</dbReference>
<feature type="domain" description="GHMP kinase C-terminal" evidence="12">
    <location>
        <begin position="199"/>
        <end position="268"/>
    </location>
</feature>
<gene>
    <name evidence="10" type="primary">ispE</name>
    <name evidence="13" type="ORF">RM543_01425</name>
</gene>
<keyword evidence="14" id="KW-1185">Reference proteome</keyword>
<keyword evidence="5 10" id="KW-0547">Nucleotide-binding</keyword>
<evidence type="ECO:0000256" key="9">
    <source>
        <dbReference type="ARBA" id="ARBA00032554"/>
    </source>
</evidence>